<evidence type="ECO:0000313" key="3">
    <source>
        <dbReference type="Proteomes" id="UP000034696"/>
    </source>
</evidence>
<gene>
    <name evidence="2" type="ORF">UX06_C0041G0002</name>
</gene>
<comment type="caution">
    <text evidence="2">The sequence shown here is derived from an EMBL/GenBank/DDBJ whole genome shotgun (WGS) entry which is preliminary data.</text>
</comment>
<dbReference type="EMBL" id="LCKT01000041">
    <property type="protein sequence ID" value="KKU03560.1"/>
    <property type="molecule type" value="Genomic_DNA"/>
</dbReference>
<dbReference type="AlphaFoldDB" id="A0A0G1Q4G3"/>
<evidence type="ECO:0000256" key="1">
    <source>
        <dbReference type="SAM" id="Phobius"/>
    </source>
</evidence>
<feature type="transmembrane region" description="Helical" evidence="1">
    <location>
        <begin position="20"/>
        <end position="38"/>
    </location>
</feature>
<dbReference type="Proteomes" id="UP000034696">
    <property type="component" value="Unassembled WGS sequence"/>
</dbReference>
<accession>A0A0G1Q4G3</accession>
<keyword evidence="1" id="KW-1133">Transmembrane helix</keyword>
<evidence type="ECO:0000313" key="2">
    <source>
        <dbReference type="EMBL" id="KKU03560.1"/>
    </source>
</evidence>
<reference evidence="2 3" key="1">
    <citation type="journal article" date="2015" name="Nature">
        <title>rRNA introns, odd ribosomes, and small enigmatic genomes across a large radiation of phyla.</title>
        <authorList>
            <person name="Brown C.T."/>
            <person name="Hug L.A."/>
            <person name="Thomas B.C."/>
            <person name="Sharon I."/>
            <person name="Castelle C.J."/>
            <person name="Singh A."/>
            <person name="Wilkins M.J."/>
            <person name="Williams K.H."/>
            <person name="Banfield J.F."/>
        </authorList>
    </citation>
    <scope>NUCLEOTIDE SEQUENCE [LARGE SCALE GENOMIC DNA]</scope>
</reference>
<keyword evidence="1" id="KW-0812">Transmembrane</keyword>
<sequence length="202" mass="22029">MGYGWYNSEGCITPRNTRLGFFATFIPFLIALVSVTITSNHACGQELQVAAEKEVFQTLASSDIPLLDSQDERNYVGEGLYLPGGVPIDPLVHGIIPPIIIYRLVTDKLPRVSNEYGSLVPHVVEMRLNVPGVESHKLPLLQMIWDADGDGLGDYLGVVSYSRSGERVVQITPLEGSAKPKMDTLGYFPLVAFPELEPKGGA</sequence>
<name>A0A0G1Q4G3_9BACT</name>
<protein>
    <submittedName>
        <fullName evidence="2">Uncharacterized protein</fullName>
    </submittedName>
</protein>
<organism evidence="2 3">
    <name type="scientific">Candidatus Giovannonibacteria bacterium GW2011_GWA2_45_21</name>
    <dbReference type="NCBI Taxonomy" id="1618649"/>
    <lineage>
        <taxon>Bacteria</taxon>
        <taxon>Candidatus Giovannoniibacteriota</taxon>
    </lineage>
</organism>
<proteinExistence type="predicted"/>
<keyword evidence="1" id="KW-0472">Membrane</keyword>